<reference evidence="2" key="1">
    <citation type="submission" date="2021-04" db="EMBL/GenBank/DDBJ databases">
        <authorList>
            <person name="Pira H."/>
            <person name="Risdian C."/>
            <person name="Wink J."/>
        </authorList>
    </citation>
    <scope>NUCLEOTIDE SEQUENCE</scope>
    <source>
        <strain evidence="2">WH158</strain>
    </source>
</reference>
<dbReference type="GO" id="GO:0017057">
    <property type="term" value="F:6-phosphogluconolactonase activity"/>
    <property type="evidence" value="ECO:0007669"/>
    <property type="project" value="UniProtKB-EC"/>
</dbReference>
<keyword evidence="2" id="KW-0378">Hydrolase</keyword>
<name>A0A9X1F0G9_9SPHN</name>
<protein>
    <submittedName>
        <fullName evidence="2">6-phosphogluconolactonase</fullName>
        <ecNumber evidence="2">3.1.1.31</ecNumber>
    </submittedName>
</protein>
<feature type="domain" description="Glucosamine/galactosamine-6-phosphate isomerase" evidence="1">
    <location>
        <begin position="12"/>
        <end position="85"/>
    </location>
</feature>
<dbReference type="EC" id="3.1.1.31" evidence="2"/>
<feature type="domain" description="Glucosamine/galactosamine-6-phosphate isomerase" evidence="1">
    <location>
        <begin position="99"/>
        <end position="197"/>
    </location>
</feature>
<keyword evidence="3" id="KW-1185">Reference proteome</keyword>
<dbReference type="EMBL" id="JAGSPC010000001">
    <property type="protein sequence ID" value="MBV7258076.1"/>
    <property type="molecule type" value="Genomic_DNA"/>
</dbReference>
<comment type="caution">
    <text evidence="2">The sequence shown here is derived from an EMBL/GenBank/DDBJ whole genome shotgun (WGS) entry which is preliminary data.</text>
</comment>
<dbReference type="InterPro" id="IPR006148">
    <property type="entry name" value="Glc/Gal-6P_isomerase"/>
</dbReference>
<dbReference type="PANTHER" id="PTHR11054">
    <property type="entry name" value="6-PHOSPHOGLUCONOLACTONASE"/>
    <property type="match status" value="1"/>
</dbReference>
<organism evidence="2 3">
    <name type="scientific">Erythrobacter crassostreae</name>
    <dbReference type="NCBI Taxonomy" id="2828328"/>
    <lineage>
        <taxon>Bacteria</taxon>
        <taxon>Pseudomonadati</taxon>
        <taxon>Pseudomonadota</taxon>
        <taxon>Alphaproteobacteria</taxon>
        <taxon>Sphingomonadales</taxon>
        <taxon>Erythrobacteraceae</taxon>
        <taxon>Erythrobacter/Porphyrobacter group</taxon>
        <taxon>Erythrobacter</taxon>
    </lineage>
</organism>
<dbReference type="PANTHER" id="PTHR11054:SF0">
    <property type="entry name" value="6-PHOSPHOGLUCONOLACTONASE"/>
    <property type="match status" value="1"/>
</dbReference>
<evidence type="ECO:0000313" key="2">
    <source>
        <dbReference type="EMBL" id="MBV7258076.1"/>
    </source>
</evidence>
<evidence type="ECO:0000313" key="3">
    <source>
        <dbReference type="Proteomes" id="UP001138681"/>
    </source>
</evidence>
<accession>A0A9X1F0G9</accession>
<dbReference type="InterPro" id="IPR039104">
    <property type="entry name" value="6PGL"/>
</dbReference>
<evidence type="ECO:0000259" key="1">
    <source>
        <dbReference type="Pfam" id="PF01182"/>
    </source>
</evidence>
<dbReference type="Proteomes" id="UP001138681">
    <property type="component" value="Unassembled WGS sequence"/>
</dbReference>
<gene>
    <name evidence="2" type="ORF">KCG46_00635</name>
</gene>
<proteinExistence type="predicted"/>
<dbReference type="Pfam" id="PF01182">
    <property type="entry name" value="Glucosamine_iso"/>
    <property type="match status" value="2"/>
</dbReference>
<dbReference type="AlphaFoldDB" id="A0A9X1F0G9"/>
<dbReference type="GO" id="GO:0005975">
    <property type="term" value="P:carbohydrate metabolic process"/>
    <property type="evidence" value="ECO:0007669"/>
    <property type="project" value="InterPro"/>
</dbReference>
<dbReference type="RefSeq" id="WP_218403449.1">
    <property type="nucleotide sequence ID" value="NZ_JAGSPC010000001.1"/>
</dbReference>
<sequence length="212" mass="23331">MEHIDFIPDMDAAEIADRLAAYLEWALDASHADLTIAVPGGSTPFPIFEELVTRELDFTRIVVWPTDDRIVPEDHEASNTGKMRAIFEPVGAQVIGLHEDAEMPDFALVWLGMGADGHIASLFPNTDPQPDDPRAVRRITPDPLPPEAPFDRITLTIPALLNCPSIIFVIRGDDKRAVFDAAAAGNSDLPIARLLTQAKEWEPEAPRITCFT</sequence>